<evidence type="ECO:0000313" key="2">
    <source>
        <dbReference type="EMBL" id="SEK41020.1"/>
    </source>
</evidence>
<dbReference type="InterPro" id="IPR006158">
    <property type="entry name" value="Cobalamin-bd"/>
</dbReference>
<dbReference type="Pfam" id="PF02607">
    <property type="entry name" value="B12-binding_2"/>
    <property type="match status" value="1"/>
</dbReference>
<dbReference type="Gene3D" id="3.40.50.280">
    <property type="entry name" value="Cobalamin-binding domain"/>
    <property type="match status" value="1"/>
</dbReference>
<dbReference type="Proteomes" id="UP000182719">
    <property type="component" value="Unassembled WGS sequence"/>
</dbReference>
<dbReference type="Gene3D" id="1.10.1240.10">
    <property type="entry name" value="Methionine synthase domain"/>
    <property type="match status" value="1"/>
</dbReference>
<dbReference type="PROSITE" id="PS51332">
    <property type="entry name" value="B12_BINDING"/>
    <property type="match status" value="1"/>
</dbReference>
<dbReference type="CDD" id="cd02065">
    <property type="entry name" value="B12-binding_like"/>
    <property type="match status" value="1"/>
</dbReference>
<organism evidence="2 3">
    <name type="scientific">Stigmatella aurantiaca</name>
    <dbReference type="NCBI Taxonomy" id="41"/>
    <lineage>
        <taxon>Bacteria</taxon>
        <taxon>Pseudomonadati</taxon>
        <taxon>Myxococcota</taxon>
        <taxon>Myxococcia</taxon>
        <taxon>Myxococcales</taxon>
        <taxon>Cystobacterineae</taxon>
        <taxon>Archangiaceae</taxon>
        <taxon>Stigmatella</taxon>
    </lineage>
</organism>
<dbReference type="InterPro" id="IPR003759">
    <property type="entry name" value="Cbl-bd_cap"/>
</dbReference>
<accession>A0A1H7GWL4</accession>
<evidence type="ECO:0000313" key="3">
    <source>
        <dbReference type="Proteomes" id="UP000182719"/>
    </source>
</evidence>
<keyword evidence="3" id="KW-1185">Reference proteome</keyword>
<feature type="domain" description="B12-binding" evidence="1">
    <location>
        <begin position="90"/>
        <end position="216"/>
    </location>
</feature>
<dbReference type="Pfam" id="PF02310">
    <property type="entry name" value="B12-binding"/>
    <property type="match status" value="1"/>
</dbReference>
<dbReference type="InterPro" id="IPR036594">
    <property type="entry name" value="Meth_synthase_dom"/>
</dbReference>
<evidence type="ECO:0000259" key="1">
    <source>
        <dbReference type="PROSITE" id="PS51332"/>
    </source>
</evidence>
<dbReference type="AlphaFoldDB" id="A0A1H7GWL4"/>
<name>A0A1H7GWL4_STIAU</name>
<dbReference type="RefSeq" id="WP_075004743.1">
    <property type="nucleotide sequence ID" value="NZ_FOAP01000001.1"/>
</dbReference>
<sequence>MSNPRLPSPRTIADALLAGDNAAVFDAASRYMSFGGAPFLVDALACPVMEEVGARWHAGTASVADEHAASELLRELFSTLLPGLAWHQGGPKAVVTCAPGEQHLLGAKLISQVLALDGWHVRFLGANTPAKDLALFVAREHPVLVGLSVTMADHVHAAHTALELIHRRAPDVRLVAGGSAAWALKPAGREAWTVLSSTQELLWLTRGGTGGHIGLR</sequence>
<protein>
    <submittedName>
        <fullName evidence="2">B12 binding domain-containing protein</fullName>
    </submittedName>
</protein>
<dbReference type="SUPFAM" id="SSF52242">
    <property type="entry name" value="Cobalamin (vitamin B12)-binding domain"/>
    <property type="match status" value="1"/>
</dbReference>
<gene>
    <name evidence="2" type="ORF">SAMN05444354_101507</name>
</gene>
<dbReference type="EMBL" id="FOAP01000001">
    <property type="protein sequence ID" value="SEK41020.1"/>
    <property type="molecule type" value="Genomic_DNA"/>
</dbReference>
<dbReference type="InterPro" id="IPR036724">
    <property type="entry name" value="Cobalamin-bd_sf"/>
</dbReference>
<dbReference type="GO" id="GO:0031419">
    <property type="term" value="F:cobalamin binding"/>
    <property type="evidence" value="ECO:0007669"/>
    <property type="project" value="InterPro"/>
</dbReference>
<reference evidence="3" key="1">
    <citation type="submission" date="2016-10" db="EMBL/GenBank/DDBJ databases">
        <authorList>
            <person name="Varghese N."/>
            <person name="Submissions S."/>
        </authorList>
    </citation>
    <scope>NUCLEOTIDE SEQUENCE [LARGE SCALE GENOMIC DNA]</scope>
    <source>
        <strain evidence="3">DSM 17044</strain>
    </source>
</reference>
<dbReference type="GO" id="GO:0046872">
    <property type="term" value="F:metal ion binding"/>
    <property type="evidence" value="ECO:0007669"/>
    <property type="project" value="InterPro"/>
</dbReference>
<proteinExistence type="predicted"/>